<evidence type="ECO:0000313" key="2">
    <source>
        <dbReference type="EMBL" id="KXT09123.1"/>
    </source>
</evidence>
<feature type="region of interest" description="Disordered" evidence="1">
    <location>
        <begin position="21"/>
        <end position="43"/>
    </location>
</feature>
<name>A0A139I335_9PEZI</name>
<keyword evidence="3" id="KW-1185">Reference proteome</keyword>
<dbReference type="Proteomes" id="UP000073492">
    <property type="component" value="Unassembled WGS sequence"/>
</dbReference>
<reference evidence="2 3" key="1">
    <citation type="submission" date="2015-07" db="EMBL/GenBank/DDBJ databases">
        <title>Comparative genomics of the Sigatoka disease complex on banana suggests a link between parallel evolutionary changes in Pseudocercospora fijiensis and Pseudocercospora eumusae and increased virulence on the banana host.</title>
        <authorList>
            <person name="Chang T.-C."/>
            <person name="Salvucci A."/>
            <person name="Crous P.W."/>
            <person name="Stergiopoulos I."/>
        </authorList>
    </citation>
    <scope>NUCLEOTIDE SEQUENCE [LARGE SCALE GENOMIC DNA]</scope>
    <source>
        <strain evidence="2 3">CBS 116634</strain>
    </source>
</reference>
<evidence type="ECO:0000256" key="1">
    <source>
        <dbReference type="SAM" id="MobiDB-lite"/>
    </source>
</evidence>
<organism evidence="2 3">
    <name type="scientific">Pseudocercospora musae</name>
    <dbReference type="NCBI Taxonomy" id="113226"/>
    <lineage>
        <taxon>Eukaryota</taxon>
        <taxon>Fungi</taxon>
        <taxon>Dikarya</taxon>
        <taxon>Ascomycota</taxon>
        <taxon>Pezizomycotina</taxon>
        <taxon>Dothideomycetes</taxon>
        <taxon>Dothideomycetidae</taxon>
        <taxon>Mycosphaerellales</taxon>
        <taxon>Mycosphaerellaceae</taxon>
        <taxon>Pseudocercospora</taxon>
    </lineage>
</organism>
<sequence length="157" mass="16910">MLQGSFAIMSLIGIARDKLTRKSHARNKSRAGSSGKARCTESVSRAENNHEFGSNHQVECVAITQDAGHTPMPSPTCHSSPSKPKIVMSGRPASAGYFHSSLIPEDREDSQDIQKLAIPDHELPRSIVRAGIVGLIPASELLPFVSLVIGYALSEEH</sequence>
<gene>
    <name evidence="2" type="ORF">AC579_3902</name>
</gene>
<evidence type="ECO:0000313" key="3">
    <source>
        <dbReference type="Proteomes" id="UP000073492"/>
    </source>
</evidence>
<dbReference type="OrthoDB" id="3648386at2759"/>
<proteinExistence type="predicted"/>
<comment type="caution">
    <text evidence="2">The sequence shown here is derived from an EMBL/GenBank/DDBJ whole genome shotgun (WGS) entry which is preliminary data.</text>
</comment>
<dbReference type="EMBL" id="LFZO01000371">
    <property type="protein sequence ID" value="KXT09123.1"/>
    <property type="molecule type" value="Genomic_DNA"/>
</dbReference>
<dbReference type="AlphaFoldDB" id="A0A139I335"/>
<accession>A0A139I335</accession>
<protein>
    <submittedName>
        <fullName evidence="2">Uncharacterized protein</fullName>
    </submittedName>
</protein>